<dbReference type="OrthoDB" id="434126at2759"/>
<dbReference type="Pfam" id="PF25179">
    <property type="entry name" value="LMF1_C"/>
    <property type="match status" value="1"/>
</dbReference>
<feature type="transmembrane region" description="Helical" evidence="7">
    <location>
        <begin position="43"/>
        <end position="65"/>
    </location>
</feature>
<evidence type="ECO:0000256" key="2">
    <source>
        <dbReference type="ARBA" id="ARBA00005512"/>
    </source>
</evidence>
<feature type="transmembrane region" description="Helical" evidence="7">
    <location>
        <begin position="121"/>
        <end position="150"/>
    </location>
</feature>
<evidence type="ECO:0000313" key="11">
    <source>
        <dbReference type="EMBL" id="ELU02414.1"/>
    </source>
</evidence>
<keyword evidence="3 7" id="KW-0812">Transmembrane</keyword>
<dbReference type="OMA" id="NFAWLNW"/>
<dbReference type="Pfam" id="PF06762">
    <property type="entry name" value="LMF1"/>
    <property type="match status" value="1"/>
</dbReference>
<feature type="region of interest" description="Disordered" evidence="8">
    <location>
        <begin position="1"/>
        <end position="20"/>
    </location>
</feature>
<protein>
    <recommendedName>
        <fullName evidence="7">Lipase maturation factor</fullName>
    </recommendedName>
</protein>
<gene>
    <name evidence="11" type="ORF">CAPTEDRAFT_179420</name>
</gene>
<keyword evidence="5 7" id="KW-1133">Transmembrane helix</keyword>
<keyword evidence="4 7" id="KW-0256">Endoplasmic reticulum</keyword>
<accession>R7U8Y8</accession>
<comment type="subcellular location">
    <subcellularLocation>
        <location evidence="1 7">Endoplasmic reticulum membrane</location>
        <topology evidence="1 7">Multi-pass membrane protein</topology>
    </subcellularLocation>
</comment>
<reference evidence="12" key="3">
    <citation type="submission" date="2015-06" db="UniProtKB">
        <authorList>
            <consortium name="EnsemblMetazoa"/>
        </authorList>
    </citation>
    <scope>IDENTIFICATION</scope>
</reference>
<dbReference type="PANTHER" id="PTHR14463:SF10">
    <property type="entry name" value="LIPASE MATURATION FACTOR 1"/>
    <property type="match status" value="1"/>
</dbReference>
<dbReference type="GO" id="GO:0005789">
    <property type="term" value="C:endoplasmic reticulum membrane"/>
    <property type="evidence" value="ECO:0007669"/>
    <property type="project" value="UniProtKB-SubCell"/>
</dbReference>
<reference evidence="13" key="1">
    <citation type="submission" date="2012-12" db="EMBL/GenBank/DDBJ databases">
        <authorList>
            <person name="Hellsten U."/>
            <person name="Grimwood J."/>
            <person name="Chapman J.A."/>
            <person name="Shapiro H."/>
            <person name="Aerts A."/>
            <person name="Otillar R.P."/>
            <person name="Terry A.Y."/>
            <person name="Boore J.L."/>
            <person name="Simakov O."/>
            <person name="Marletaz F."/>
            <person name="Cho S.-J."/>
            <person name="Edsinger-Gonzales E."/>
            <person name="Havlak P."/>
            <person name="Kuo D.-H."/>
            <person name="Larsson T."/>
            <person name="Lv J."/>
            <person name="Arendt D."/>
            <person name="Savage R."/>
            <person name="Osoegawa K."/>
            <person name="de Jong P."/>
            <person name="Lindberg D.R."/>
            <person name="Seaver E.C."/>
            <person name="Weisblat D.A."/>
            <person name="Putnam N.H."/>
            <person name="Grigoriev I.V."/>
            <person name="Rokhsar D.S."/>
        </authorList>
    </citation>
    <scope>NUCLEOTIDE SEQUENCE</scope>
    <source>
        <strain evidence="13">I ESC-2004</strain>
    </source>
</reference>
<dbReference type="InterPro" id="IPR009613">
    <property type="entry name" value="LMF"/>
</dbReference>
<evidence type="ECO:0000259" key="9">
    <source>
        <dbReference type="Pfam" id="PF06762"/>
    </source>
</evidence>
<dbReference type="STRING" id="283909.R7U8Y8"/>
<evidence type="ECO:0000256" key="6">
    <source>
        <dbReference type="ARBA" id="ARBA00023136"/>
    </source>
</evidence>
<dbReference type="InterPro" id="IPR057433">
    <property type="entry name" value="LMF1/2_C"/>
</dbReference>
<dbReference type="PANTHER" id="PTHR14463">
    <property type="entry name" value="LIPASE MATURATION FACTOR"/>
    <property type="match status" value="1"/>
</dbReference>
<feature type="transmembrane region" description="Helical" evidence="7">
    <location>
        <begin position="170"/>
        <end position="186"/>
    </location>
</feature>
<dbReference type="GO" id="GO:0051604">
    <property type="term" value="P:protein maturation"/>
    <property type="evidence" value="ECO:0007669"/>
    <property type="project" value="InterPro"/>
</dbReference>
<dbReference type="EMBL" id="AMQN01008844">
    <property type="status" value="NOT_ANNOTATED_CDS"/>
    <property type="molecule type" value="Genomic_DNA"/>
</dbReference>
<evidence type="ECO:0000256" key="1">
    <source>
        <dbReference type="ARBA" id="ARBA00004477"/>
    </source>
</evidence>
<feature type="transmembrane region" description="Helical" evidence="7">
    <location>
        <begin position="350"/>
        <end position="371"/>
    </location>
</feature>
<evidence type="ECO:0000313" key="12">
    <source>
        <dbReference type="EnsemblMetazoa" id="CapteP179420"/>
    </source>
</evidence>
<evidence type="ECO:0000256" key="8">
    <source>
        <dbReference type="SAM" id="MobiDB-lite"/>
    </source>
</evidence>
<feature type="domain" description="Lipase maturation factor 1/2 N-terminal" evidence="9">
    <location>
        <begin position="162"/>
        <end position="322"/>
    </location>
</feature>
<reference evidence="11 13" key="2">
    <citation type="journal article" date="2013" name="Nature">
        <title>Insights into bilaterian evolution from three spiralian genomes.</title>
        <authorList>
            <person name="Simakov O."/>
            <person name="Marletaz F."/>
            <person name="Cho S.J."/>
            <person name="Edsinger-Gonzales E."/>
            <person name="Havlak P."/>
            <person name="Hellsten U."/>
            <person name="Kuo D.H."/>
            <person name="Larsson T."/>
            <person name="Lv J."/>
            <person name="Arendt D."/>
            <person name="Savage R."/>
            <person name="Osoegawa K."/>
            <person name="de Jong P."/>
            <person name="Grimwood J."/>
            <person name="Chapman J.A."/>
            <person name="Shapiro H."/>
            <person name="Aerts A."/>
            <person name="Otillar R.P."/>
            <person name="Terry A.Y."/>
            <person name="Boore J.L."/>
            <person name="Grigoriev I.V."/>
            <person name="Lindberg D.R."/>
            <person name="Seaver E.C."/>
            <person name="Weisblat D.A."/>
            <person name="Putnam N.H."/>
            <person name="Rokhsar D.S."/>
        </authorList>
    </citation>
    <scope>NUCLEOTIDE SEQUENCE</scope>
    <source>
        <strain evidence="11 13">I ESC-2004</strain>
    </source>
</reference>
<dbReference type="EnsemblMetazoa" id="CapteT179420">
    <property type="protein sequence ID" value="CapteP179420"/>
    <property type="gene ID" value="CapteG179420"/>
</dbReference>
<evidence type="ECO:0000256" key="3">
    <source>
        <dbReference type="ARBA" id="ARBA00022692"/>
    </source>
</evidence>
<feature type="transmembrane region" description="Helical" evidence="7">
    <location>
        <begin position="289"/>
        <end position="314"/>
    </location>
</feature>
<sequence length="547" mass="63337">MSSEGLRHRKKQSEEIATKKEEEENAQIVQCAQTPLLEKGTFWLTRVVILRATAFIYFIAFLVALHQNEALIGHDGLLPADKYLSDAEKRLGGSAWTRFLSMPTLLWMVDYRSDIDYYLNAMAYAGLTLSGAVILLGAANVPLMLLLWLLYHSIVNVGQRWYSFGWESQILETGFLATFLCPWLSCRRFPPGTPTPRTVIWLFIWLIFRIMLGAGLIKIRGDKCWRDLTCMNYHYQTQPVPNPISYYMHNEPEVFHQFETLVNHFVELLAPFFLLMGRRMRMIGGSVQIIFQVIIIISGNLSFLNWLTIIPSLACFDDHSLAWLFPSARKEICSLQRKKPFNWRSNLGHVFNVSFGLLLAYLSVPIVQNLLSHRQIMNTSFDSFRIVNTYGAFGSITKERTEVVFQGTHSLEPNAPNAEWKDYEFKCKPGNITRRPCLISPYHYRLDWLMWFAAFQQYQQNPWLIHLAAKFLMNDEGANSLIAFNPFEDTDPPTFVRAEHYRYVFSKFGSNTGAWWKRRRIGNYLPAVSLAQLEGIMQQMGWKTIKK</sequence>
<dbReference type="AlphaFoldDB" id="R7U8Y8"/>
<keyword evidence="13" id="KW-1185">Reference proteome</keyword>
<dbReference type="EMBL" id="KB304086">
    <property type="protein sequence ID" value="ELU02414.1"/>
    <property type="molecule type" value="Genomic_DNA"/>
</dbReference>
<dbReference type="HOGENOM" id="CLU_020557_2_0_1"/>
<evidence type="ECO:0000256" key="7">
    <source>
        <dbReference type="RuleBase" id="RU361229"/>
    </source>
</evidence>
<feature type="transmembrane region" description="Helical" evidence="7">
    <location>
        <begin position="198"/>
        <end position="217"/>
    </location>
</feature>
<dbReference type="Proteomes" id="UP000014760">
    <property type="component" value="Unassembled WGS sequence"/>
</dbReference>
<keyword evidence="6 7" id="KW-0472">Membrane</keyword>
<name>R7U8Y8_CAPTE</name>
<evidence type="ECO:0000313" key="13">
    <source>
        <dbReference type="Proteomes" id="UP000014760"/>
    </source>
</evidence>
<proteinExistence type="inferred from homology"/>
<evidence type="ECO:0000256" key="4">
    <source>
        <dbReference type="ARBA" id="ARBA00022824"/>
    </source>
</evidence>
<organism evidence="11">
    <name type="scientific">Capitella teleta</name>
    <name type="common">Polychaete worm</name>
    <dbReference type="NCBI Taxonomy" id="283909"/>
    <lineage>
        <taxon>Eukaryota</taxon>
        <taxon>Metazoa</taxon>
        <taxon>Spiralia</taxon>
        <taxon>Lophotrochozoa</taxon>
        <taxon>Annelida</taxon>
        <taxon>Polychaeta</taxon>
        <taxon>Sedentaria</taxon>
        <taxon>Scolecida</taxon>
        <taxon>Capitellidae</taxon>
        <taxon>Capitella</taxon>
    </lineage>
</organism>
<evidence type="ECO:0000259" key="10">
    <source>
        <dbReference type="Pfam" id="PF25179"/>
    </source>
</evidence>
<dbReference type="InterPro" id="IPR057434">
    <property type="entry name" value="LMF1/2_N"/>
</dbReference>
<comment type="function">
    <text evidence="7">Involved in the maturation of specific proteins in the endoplasmic reticulum.</text>
</comment>
<comment type="similarity">
    <text evidence="2 7">Belongs to the lipase maturation factor family.</text>
</comment>
<evidence type="ECO:0000256" key="5">
    <source>
        <dbReference type="ARBA" id="ARBA00022989"/>
    </source>
</evidence>
<feature type="domain" description="Lipase maturation factor 1/2 C-terminal" evidence="10">
    <location>
        <begin position="386"/>
        <end position="526"/>
    </location>
</feature>